<reference evidence="1" key="1">
    <citation type="journal article" date="2014" name="Int. J. Syst. Evol. Microbiol.">
        <title>Complete genome sequence of Corynebacterium casei LMG S-19264T (=DSM 44701T), isolated from a smear-ripened cheese.</title>
        <authorList>
            <consortium name="US DOE Joint Genome Institute (JGI-PGF)"/>
            <person name="Walter F."/>
            <person name="Albersmeier A."/>
            <person name="Kalinowski J."/>
            <person name="Ruckert C."/>
        </authorList>
    </citation>
    <scope>NUCLEOTIDE SEQUENCE</scope>
    <source>
        <strain evidence="1">CGMCC 1.16134</strain>
    </source>
</reference>
<keyword evidence="2" id="KW-1185">Reference proteome</keyword>
<gene>
    <name evidence="1" type="ORF">GCM10010912_16580</name>
</gene>
<dbReference type="Proteomes" id="UP000637643">
    <property type="component" value="Unassembled WGS sequence"/>
</dbReference>
<comment type="caution">
    <text evidence="1">The sequence shown here is derived from an EMBL/GenBank/DDBJ whole genome shotgun (WGS) entry which is preliminary data.</text>
</comment>
<name>A0A917C4S4_9BACL</name>
<evidence type="ECO:0000313" key="1">
    <source>
        <dbReference type="EMBL" id="GGF72152.1"/>
    </source>
</evidence>
<evidence type="ECO:0000313" key="2">
    <source>
        <dbReference type="Proteomes" id="UP000637643"/>
    </source>
</evidence>
<dbReference type="EMBL" id="BMKR01000006">
    <property type="protein sequence ID" value="GGF72152.1"/>
    <property type="molecule type" value="Genomic_DNA"/>
</dbReference>
<organism evidence="1 2">
    <name type="scientific">Paenibacillus albidus</name>
    <dbReference type="NCBI Taxonomy" id="2041023"/>
    <lineage>
        <taxon>Bacteria</taxon>
        <taxon>Bacillati</taxon>
        <taxon>Bacillota</taxon>
        <taxon>Bacilli</taxon>
        <taxon>Bacillales</taxon>
        <taxon>Paenibacillaceae</taxon>
        <taxon>Paenibacillus</taxon>
    </lineage>
</organism>
<reference evidence="1" key="2">
    <citation type="submission" date="2020-09" db="EMBL/GenBank/DDBJ databases">
        <authorList>
            <person name="Sun Q."/>
            <person name="Zhou Y."/>
        </authorList>
    </citation>
    <scope>NUCLEOTIDE SEQUENCE</scope>
    <source>
        <strain evidence="1">CGMCC 1.16134</strain>
    </source>
</reference>
<dbReference type="AlphaFoldDB" id="A0A917C4S4"/>
<protein>
    <submittedName>
        <fullName evidence="1">Uncharacterized protein</fullName>
    </submittedName>
</protein>
<sequence>MKTGDKVTFLKDITASNGKTKRAKVGDKGRIVWVFGGLSVVRRDGLSRSINDVPTSSLEVID</sequence>
<dbReference type="RefSeq" id="WP_189023790.1">
    <property type="nucleotide sequence ID" value="NZ_BMKR01000006.1"/>
</dbReference>
<accession>A0A917C4S4</accession>
<proteinExistence type="predicted"/>